<gene>
    <name evidence="2" type="ORF">CALVIDRAFT_535424</name>
</gene>
<dbReference type="EMBL" id="KV417276">
    <property type="protein sequence ID" value="KZO98346.1"/>
    <property type="molecule type" value="Genomic_DNA"/>
</dbReference>
<proteinExistence type="predicted"/>
<organism evidence="2 3">
    <name type="scientific">Calocera viscosa (strain TUFC12733)</name>
    <dbReference type="NCBI Taxonomy" id="1330018"/>
    <lineage>
        <taxon>Eukaryota</taxon>
        <taxon>Fungi</taxon>
        <taxon>Dikarya</taxon>
        <taxon>Basidiomycota</taxon>
        <taxon>Agaricomycotina</taxon>
        <taxon>Dacrymycetes</taxon>
        <taxon>Dacrymycetales</taxon>
        <taxon>Dacrymycetaceae</taxon>
        <taxon>Calocera</taxon>
    </lineage>
</organism>
<dbReference type="InterPro" id="IPR051540">
    <property type="entry name" value="S-2-haloacid_dehalogenase"/>
</dbReference>
<accession>A0A167P2E0</accession>
<dbReference type="SUPFAM" id="SSF56784">
    <property type="entry name" value="HAD-like"/>
    <property type="match status" value="1"/>
</dbReference>
<dbReference type="GO" id="GO:0016791">
    <property type="term" value="F:phosphatase activity"/>
    <property type="evidence" value="ECO:0007669"/>
    <property type="project" value="UniProtKB-ARBA"/>
</dbReference>
<evidence type="ECO:0000313" key="2">
    <source>
        <dbReference type="EMBL" id="KZO98346.1"/>
    </source>
</evidence>
<dbReference type="NCBIfam" id="TIGR01493">
    <property type="entry name" value="HAD-SF-IA-v2"/>
    <property type="match status" value="1"/>
</dbReference>
<sequence length="259" mass="29174">MSSTGPSSMPATLRPVRALFFDLLGTTLDWHQQVVLSLQSHASHNPLLSSRSPPIDWDRFAHEWRESFFHVTSSQPASSAENPLMTQLEVYMHALDSVCDKHGIGLDVWDRQEREEIYKGWWNMVAWPDTKAGLELLKTKYVCVGLTNGSAAFLLHLHKQNDISYDLLLTSDILGAYKPQPRVYQRGINLVQLKPEECALVASHVSDLEAAKKQGMRSIYTHRATEDLDVDVSKHDFDLVVDEGGLVELARRLGVQQAL</sequence>
<dbReference type="STRING" id="1330018.A0A167P2E0"/>
<keyword evidence="3" id="KW-1185">Reference proteome</keyword>
<dbReference type="OrthoDB" id="2363873at2759"/>
<dbReference type="SFLD" id="SFLDS00003">
    <property type="entry name" value="Haloacid_Dehalogenase"/>
    <property type="match status" value="1"/>
</dbReference>
<dbReference type="InterPro" id="IPR023198">
    <property type="entry name" value="PGP-like_dom2"/>
</dbReference>
<dbReference type="SFLD" id="SFLDG01129">
    <property type="entry name" value="C1.5:_HAD__Beta-PGM__Phosphata"/>
    <property type="match status" value="1"/>
</dbReference>
<dbReference type="PRINTS" id="PR00413">
    <property type="entry name" value="HADHALOGNASE"/>
</dbReference>
<dbReference type="InterPro" id="IPR006439">
    <property type="entry name" value="HAD-SF_hydro_IA"/>
</dbReference>
<dbReference type="Gene3D" id="1.10.150.240">
    <property type="entry name" value="Putative phosphatase, domain 2"/>
    <property type="match status" value="1"/>
</dbReference>
<reference evidence="2 3" key="1">
    <citation type="journal article" date="2016" name="Mol. Biol. Evol.">
        <title>Comparative Genomics of Early-Diverging Mushroom-Forming Fungi Provides Insights into the Origins of Lignocellulose Decay Capabilities.</title>
        <authorList>
            <person name="Nagy L.G."/>
            <person name="Riley R."/>
            <person name="Tritt A."/>
            <person name="Adam C."/>
            <person name="Daum C."/>
            <person name="Floudas D."/>
            <person name="Sun H."/>
            <person name="Yadav J.S."/>
            <person name="Pangilinan J."/>
            <person name="Larsson K.H."/>
            <person name="Matsuura K."/>
            <person name="Barry K."/>
            <person name="Labutti K."/>
            <person name="Kuo R."/>
            <person name="Ohm R.A."/>
            <person name="Bhattacharya S.S."/>
            <person name="Shirouzu T."/>
            <person name="Yoshinaga Y."/>
            <person name="Martin F.M."/>
            <person name="Grigoriev I.V."/>
            <person name="Hibbett D.S."/>
        </authorList>
    </citation>
    <scope>NUCLEOTIDE SEQUENCE [LARGE SCALE GENOMIC DNA]</scope>
    <source>
        <strain evidence="2 3">TUFC12733</strain>
    </source>
</reference>
<dbReference type="InterPro" id="IPR023214">
    <property type="entry name" value="HAD_sf"/>
</dbReference>
<dbReference type="AlphaFoldDB" id="A0A167P2E0"/>
<evidence type="ECO:0000313" key="3">
    <source>
        <dbReference type="Proteomes" id="UP000076738"/>
    </source>
</evidence>
<dbReference type="Pfam" id="PF00702">
    <property type="entry name" value="Hydrolase"/>
    <property type="match status" value="1"/>
</dbReference>
<evidence type="ECO:0000256" key="1">
    <source>
        <dbReference type="ARBA" id="ARBA00022801"/>
    </source>
</evidence>
<protein>
    <submittedName>
        <fullName evidence="2">HAD-like protein</fullName>
    </submittedName>
</protein>
<dbReference type="PANTHER" id="PTHR43316:SF3">
    <property type="entry name" value="HALOACID DEHALOGENASE, TYPE II (AFU_ORTHOLOGUE AFUA_2G07750)-RELATED"/>
    <property type="match status" value="1"/>
</dbReference>
<dbReference type="PANTHER" id="PTHR43316">
    <property type="entry name" value="HYDROLASE, HALOACID DELAHOGENASE-RELATED"/>
    <property type="match status" value="1"/>
</dbReference>
<name>A0A167P2E0_CALVF</name>
<keyword evidence="1" id="KW-0378">Hydrolase</keyword>
<dbReference type="InterPro" id="IPR036412">
    <property type="entry name" value="HAD-like_sf"/>
</dbReference>
<dbReference type="Gene3D" id="3.40.50.1000">
    <property type="entry name" value="HAD superfamily/HAD-like"/>
    <property type="match status" value="1"/>
</dbReference>
<dbReference type="Proteomes" id="UP000076738">
    <property type="component" value="Unassembled WGS sequence"/>
</dbReference>